<protein>
    <submittedName>
        <fullName evidence="2">Uncharacterized PE-PGRS family protein PE_PGRS46-like</fullName>
    </submittedName>
</protein>
<sequence>MKHKNHIRLICISQVAHFDGGGEKKGIVGIVEGILMVGIGGNVVGNVGNCGLAGNGGNAVGKVGNVGFGRVGAVGSVGKEGFEGSVGSEGNGGSVGFGRDGIVGIASAGGGAAAGVSKRWRAAWLIWVLETNTTTKEKTKQSLGKAMVEVERRVKLEGGGKQI</sequence>
<accession>A0ABM1LJ00</accession>
<name>A0ABM1LJ00_PRUMU</name>
<dbReference type="GeneID" id="107880420"/>
<gene>
    <name evidence="2" type="primary">LOC107880420</name>
</gene>
<dbReference type="RefSeq" id="XP_016647377.1">
    <property type="nucleotide sequence ID" value="XM_016791891.1"/>
</dbReference>
<keyword evidence="1" id="KW-1185">Reference proteome</keyword>
<dbReference type="Proteomes" id="UP000694861">
    <property type="component" value="Linkage group LG1"/>
</dbReference>
<proteinExistence type="predicted"/>
<evidence type="ECO:0000313" key="2">
    <source>
        <dbReference type="RefSeq" id="XP_016647377.1"/>
    </source>
</evidence>
<evidence type="ECO:0000313" key="1">
    <source>
        <dbReference type="Proteomes" id="UP000694861"/>
    </source>
</evidence>
<reference evidence="1" key="1">
    <citation type="journal article" date="2012" name="Nat. Commun.">
        <title>The genome of Prunus mume.</title>
        <authorList>
            <person name="Zhang Q."/>
            <person name="Chen W."/>
            <person name="Sun L."/>
            <person name="Zhao F."/>
            <person name="Huang B."/>
            <person name="Yang W."/>
            <person name="Tao Y."/>
            <person name="Wang J."/>
            <person name="Yuan Z."/>
            <person name="Fan G."/>
            <person name="Xing Z."/>
            <person name="Han C."/>
            <person name="Pan H."/>
            <person name="Zhong X."/>
            <person name="Shi W."/>
            <person name="Liang X."/>
            <person name="Du D."/>
            <person name="Sun F."/>
            <person name="Xu Z."/>
            <person name="Hao R."/>
            <person name="Lv T."/>
            <person name="Lv Y."/>
            <person name="Zheng Z."/>
            <person name="Sun M."/>
            <person name="Luo L."/>
            <person name="Cai M."/>
            <person name="Gao Y."/>
            <person name="Wang J."/>
            <person name="Yin Y."/>
            <person name="Xu X."/>
            <person name="Cheng T."/>
            <person name="Wang J."/>
        </authorList>
    </citation>
    <scope>NUCLEOTIDE SEQUENCE [LARGE SCALE GENOMIC DNA]</scope>
</reference>
<reference evidence="2" key="2">
    <citation type="submission" date="2025-08" db="UniProtKB">
        <authorList>
            <consortium name="RefSeq"/>
        </authorList>
    </citation>
    <scope>IDENTIFICATION</scope>
</reference>
<organism evidence="1 2">
    <name type="scientific">Prunus mume</name>
    <name type="common">Japanese apricot</name>
    <name type="synonym">Armeniaca mume</name>
    <dbReference type="NCBI Taxonomy" id="102107"/>
    <lineage>
        <taxon>Eukaryota</taxon>
        <taxon>Viridiplantae</taxon>
        <taxon>Streptophyta</taxon>
        <taxon>Embryophyta</taxon>
        <taxon>Tracheophyta</taxon>
        <taxon>Spermatophyta</taxon>
        <taxon>Magnoliopsida</taxon>
        <taxon>eudicotyledons</taxon>
        <taxon>Gunneridae</taxon>
        <taxon>Pentapetalae</taxon>
        <taxon>rosids</taxon>
        <taxon>fabids</taxon>
        <taxon>Rosales</taxon>
        <taxon>Rosaceae</taxon>
        <taxon>Amygdaloideae</taxon>
        <taxon>Amygdaleae</taxon>
        <taxon>Prunus</taxon>
    </lineage>
</organism>